<feature type="region of interest" description="Disordered" evidence="1">
    <location>
        <begin position="1656"/>
        <end position="1681"/>
    </location>
</feature>
<dbReference type="EMBL" id="LSRX01000012">
    <property type="protein sequence ID" value="OLQ14642.1"/>
    <property type="molecule type" value="Genomic_DNA"/>
</dbReference>
<sequence>MVTNSGYVLLASLLPWIVFGIRGRLDLSDPPEEVPKNDDRLQCLRQDNLDLVGTRDFGERFVVRMVLGVHEDDTDDDVYLFAEKFRFTRLQAELKLTRTGADALEFELVGDDSIGKHAGLGQADLWLSGFEVVTGSTIISWASSLAANRAALAKGQHLCSYVEMLWNGTVHFDLAGKIHAKKKKGSWVAELFQTKVRYFSFSFENQQILDFALNRFGGIDQLLLDNLFKLVETAIPINLLASLQFLPLRHDQPPELQDLWLSGRMKLSGQMTEVNGDLALESSFDLTAHTVPAKLLDVLIKNFDVERLAEELVGAFLADPKVAKALQTGGKNLIENLHEYRFVVSDQLKSLTEKEVNLETLRPLLLEQARKITSDLLVQFLQPFLKAHAEGKSDYFRGFNVQLGGGLHWDPSVENGLARVQLQPRELKLQAGLDDDENPLYSFAEAPLELVDVLALLELLPKLPAEGELVEVEFKDFEYDSNQISLALAAIRNWGQKPDASANATAKWQIIVAEAEDIVLRLPQAWALPFAMSCMGGEMAIDHSGTIQLLSRRSGIEVRQTQPLSRTSREGPQRISKVPESADGRVPAEFQRPTTSRLDMTVVDRIEQVGGNVSVNIVGNDKGSLPIKIGGTLQMRLDVKSVAASALAALPTQDFGYVFFADEFTWHKSSGKVYKVMAVLSCGYLRLLEWPLRSDPLKRLEMKTEQLQIDLAKMTRHPTIEDKELGPCLLLERRKDNMLWGYSDVTERLCAARSQAQALGKAIAMQIRRFDTKFHNPQAADWRYGTHVAGKPQYVLPPDTVQTNLLTVLDRHTWSKTQGGSSHPALLEAAATSRISSRSSRSVTEGHEMPQHVRARRWTELPKTLTQKGSFESKACRAQEELDSIRYPPEKYGNASIRMVIPATRIGDLHLLIEKVQVVSFDVIGNLVRNSDTTFSFELGGIDGPATVDVYVEGIKFKAPDSAVPGITKAAATIDSFLRPVFTLGTSKADSLKEGPLKASFKMKGEFKLSEGGHWEVLPKAVSDVKLVFGRGGIVQGMINYLVDAYGNMDEIFLTSVWPVLASAIPESLGQAFVQIPRRDGQLRHRFNLHGRCLVPLEDGERCETDQVSIVLQDLTETVILPKPLAEKYLVSQNCAKSCEAVERSMPMLLLQSYVNSAEASVFSGTSTAVRYSLASTREFTKIRVEGGAVAPMKLLEIGLGNGSNLLANLLPAVPGKLTSVGSMSIIEGNKARPPVQMQRSPLPTATTGESNLRVKTEVEDPDWGEEVDDAILNAARLERLRLPLLFLGSLELDGQQEALELNLSKPSQTAPLRAWRLERFTPPCCRLKLLPVDGVEICVAGILDVIVGYVDLTMDREFWLNWFYREVLGLVFKRSARRLPTGLMVRVSWNAPGQSIVPGELDIRKTMAQAASCGREFLTHWLAFVCWLTLACPSSRNGSRGGDLMQNVLVRLLLTARRLCQDLLNVSAAVVFRATLDLGSAFWRAVVTRREKDFGFVHASRRGVWGALEHSRLPTHRVLLDIGCGQLRIFDDSEGAEPYGKLVHSVDLYDLWKDKEFDPENADYGPCMFITETFWHKNYFCAEAKSMKFVREALSLQLARFNSIGEAVVDAQAQDVESFAANRALGYTALTPSEPAEVFGDSTWFRQLNPIDRKSWAPDLPPAQAREVETPLQRWKRAEK</sequence>
<evidence type="ECO:0000313" key="4">
    <source>
        <dbReference type="Proteomes" id="UP000186817"/>
    </source>
</evidence>
<protein>
    <submittedName>
        <fullName evidence="3">Uncharacterized protein</fullName>
    </submittedName>
</protein>
<feature type="region of interest" description="Disordered" evidence="1">
    <location>
        <begin position="558"/>
        <end position="591"/>
    </location>
</feature>
<dbReference type="OrthoDB" id="416371at2759"/>
<keyword evidence="2" id="KW-0732">Signal</keyword>
<name>A0A1Q9F4S5_SYMMI</name>
<dbReference type="Proteomes" id="UP000186817">
    <property type="component" value="Unassembled WGS sequence"/>
</dbReference>
<comment type="caution">
    <text evidence="3">The sequence shown here is derived from an EMBL/GenBank/DDBJ whole genome shotgun (WGS) entry which is preliminary data.</text>
</comment>
<proteinExistence type="predicted"/>
<evidence type="ECO:0000256" key="1">
    <source>
        <dbReference type="SAM" id="MobiDB-lite"/>
    </source>
</evidence>
<feature type="chain" id="PRO_5012548187" evidence="2">
    <location>
        <begin position="21"/>
        <end position="1681"/>
    </location>
</feature>
<gene>
    <name evidence="3" type="ORF">AK812_SmicGene1206</name>
</gene>
<organism evidence="3 4">
    <name type="scientific">Symbiodinium microadriaticum</name>
    <name type="common">Dinoflagellate</name>
    <name type="synonym">Zooxanthella microadriatica</name>
    <dbReference type="NCBI Taxonomy" id="2951"/>
    <lineage>
        <taxon>Eukaryota</taxon>
        <taxon>Sar</taxon>
        <taxon>Alveolata</taxon>
        <taxon>Dinophyceae</taxon>
        <taxon>Suessiales</taxon>
        <taxon>Symbiodiniaceae</taxon>
        <taxon>Symbiodinium</taxon>
    </lineage>
</organism>
<keyword evidence="4" id="KW-1185">Reference proteome</keyword>
<feature type="signal peptide" evidence="2">
    <location>
        <begin position="1"/>
        <end position="20"/>
    </location>
</feature>
<accession>A0A1Q9F4S5</accession>
<reference evidence="3 4" key="1">
    <citation type="submission" date="2016-02" db="EMBL/GenBank/DDBJ databases">
        <title>Genome analysis of coral dinoflagellate symbionts highlights evolutionary adaptations to a symbiotic lifestyle.</title>
        <authorList>
            <person name="Aranda M."/>
            <person name="Li Y."/>
            <person name="Liew Y.J."/>
            <person name="Baumgarten S."/>
            <person name="Simakov O."/>
            <person name="Wilson M."/>
            <person name="Piel J."/>
            <person name="Ashoor H."/>
            <person name="Bougouffa S."/>
            <person name="Bajic V.B."/>
            <person name="Ryu T."/>
            <person name="Ravasi T."/>
            <person name="Bayer T."/>
            <person name="Micklem G."/>
            <person name="Kim H."/>
            <person name="Bhak J."/>
            <person name="Lajeunesse T.C."/>
            <person name="Voolstra C.R."/>
        </authorList>
    </citation>
    <scope>NUCLEOTIDE SEQUENCE [LARGE SCALE GENOMIC DNA]</scope>
    <source>
        <strain evidence="3 4">CCMP2467</strain>
    </source>
</reference>
<evidence type="ECO:0000256" key="2">
    <source>
        <dbReference type="SAM" id="SignalP"/>
    </source>
</evidence>
<evidence type="ECO:0000313" key="3">
    <source>
        <dbReference type="EMBL" id="OLQ14642.1"/>
    </source>
</evidence>